<dbReference type="SUPFAM" id="SSF53474">
    <property type="entry name" value="alpha/beta-Hydrolases"/>
    <property type="match status" value="1"/>
</dbReference>
<dbReference type="Gene3D" id="3.40.50.1820">
    <property type="entry name" value="alpha/beta hydrolase"/>
    <property type="match status" value="1"/>
</dbReference>
<evidence type="ECO:0000256" key="4">
    <source>
        <dbReference type="SAM" id="SignalP"/>
    </source>
</evidence>
<comment type="caution">
    <text evidence="5">The sequence shown here is derived from an EMBL/GenBank/DDBJ whole genome shotgun (WGS) entry which is preliminary data.</text>
</comment>
<dbReference type="InterPro" id="IPR029058">
    <property type="entry name" value="AB_hydrolase_fold"/>
</dbReference>
<organism evidence="5 6">
    <name type="scientific">Actinokineospora diospyrosa</name>
    <dbReference type="NCBI Taxonomy" id="103728"/>
    <lineage>
        <taxon>Bacteria</taxon>
        <taxon>Bacillati</taxon>
        <taxon>Actinomycetota</taxon>
        <taxon>Actinomycetes</taxon>
        <taxon>Pseudonocardiales</taxon>
        <taxon>Pseudonocardiaceae</taxon>
        <taxon>Actinokineospora</taxon>
    </lineage>
</organism>
<keyword evidence="6" id="KW-1185">Reference proteome</keyword>
<keyword evidence="1 5" id="KW-0378">Hydrolase</keyword>
<feature type="chain" id="PRO_5046624508" evidence="4">
    <location>
        <begin position="27"/>
        <end position="385"/>
    </location>
</feature>
<accession>A0ABT1IJB2</accession>
<keyword evidence="3" id="KW-0443">Lipid metabolism</keyword>
<proteinExistence type="predicted"/>
<keyword evidence="2" id="KW-0442">Lipid degradation</keyword>
<evidence type="ECO:0000256" key="2">
    <source>
        <dbReference type="ARBA" id="ARBA00022963"/>
    </source>
</evidence>
<dbReference type="Proteomes" id="UP001205185">
    <property type="component" value="Unassembled WGS sequence"/>
</dbReference>
<evidence type="ECO:0000313" key="6">
    <source>
        <dbReference type="Proteomes" id="UP001205185"/>
    </source>
</evidence>
<keyword evidence="4" id="KW-0732">Signal</keyword>
<protein>
    <submittedName>
        <fullName evidence="5">Alpha/beta hydrolase family protein</fullName>
    </submittedName>
</protein>
<evidence type="ECO:0000256" key="1">
    <source>
        <dbReference type="ARBA" id="ARBA00022801"/>
    </source>
</evidence>
<feature type="signal peptide" evidence="4">
    <location>
        <begin position="1"/>
        <end position="26"/>
    </location>
</feature>
<dbReference type="GO" id="GO:0016787">
    <property type="term" value="F:hydrolase activity"/>
    <property type="evidence" value="ECO:0007669"/>
    <property type="project" value="UniProtKB-KW"/>
</dbReference>
<dbReference type="Pfam" id="PF03403">
    <property type="entry name" value="PAF-AH_p_II"/>
    <property type="match status" value="2"/>
</dbReference>
<name>A0ABT1IJB2_9PSEU</name>
<sequence length="385" mass="40451">MRFSRLAAVVPLAVSLVLGTGATATASPLVLTLPPPTGPHPVGTTALHLVDHARHDPWGAPESPRELMISLWYPARDANRHPVVPWLPPAAAARYAVDNGVAPGDLRVPDTHGHDGAPVERCGRLPVVLYSPGNDSFRSANTVVVEELASRGYLVVTIDHTHDALVEFPGGRVSLPVPDGPDTGAAMAEARVADVRFVLDQLTALDAGGNPDVDGHPLPRGLRGGIDLARVGMFGYSAGATTTAATLFADPRVRAGIGVDGAVTGPVVTAGLDRPYLLMNARASRQTLPDLATFWSNLRGWKRDITLTGAAHGSYGDLAVLLPQAAPLLGLDQAQVEAEIGTVAPARSVAVQRAYPAAFFDQHLRRSGHLLDGPSPRFPEVVFTP</sequence>
<gene>
    <name evidence="5" type="ORF">LV75_005154</name>
</gene>
<dbReference type="EMBL" id="JAMTCO010000013">
    <property type="protein sequence ID" value="MCP2272628.1"/>
    <property type="molecule type" value="Genomic_DNA"/>
</dbReference>
<dbReference type="RefSeq" id="WP_253889554.1">
    <property type="nucleotide sequence ID" value="NZ_BAAAVB010000008.1"/>
</dbReference>
<evidence type="ECO:0000313" key="5">
    <source>
        <dbReference type="EMBL" id="MCP2272628.1"/>
    </source>
</evidence>
<evidence type="ECO:0000256" key="3">
    <source>
        <dbReference type="ARBA" id="ARBA00023098"/>
    </source>
</evidence>
<dbReference type="PANTHER" id="PTHR10272:SF0">
    <property type="entry name" value="PLATELET-ACTIVATING FACTOR ACETYLHYDROLASE"/>
    <property type="match status" value="1"/>
</dbReference>
<reference evidence="5 6" key="1">
    <citation type="submission" date="2022-06" db="EMBL/GenBank/DDBJ databases">
        <title>Genomic Encyclopedia of Archaeal and Bacterial Type Strains, Phase II (KMG-II): from individual species to whole genera.</title>
        <authorList>
            <person name="Goeker M."/>
        </authorList>
    </citation>
    <scope>NUCLEOTIDE SEQUENCE [LARGE SCALE GENOMIC DNA]</scope>
    <source>
        <strain evidence="5 6">DSM 44255</strain>
    </source>
</reference>
<dbReference type="PANTHER" id="PTHR10272">
    <property type="entry name" value="PLATELET-ACTIVATING FACTOR ACETYLHYDROLASE"/>
    <property type="match status" value="1"/>
</dbReference>